<keyword evidence="6" id="KW-1133">Transmembrane helix</keyword>
<feature type="transmembrane region" description="Helical" evidence="6">
    <location>
        <begin position="1860"/>
        <end position="1879"/>
    </location>
</feature>
<keyword evidence="5" id="KW-0843">Virulence</keyword>
<dbReference type="GO" id="GO:0005576">
    <property type="term" value="C:extracellular region"/>
    <property type="evidence" value="ECO:0007669"/>
    <property type="project" value="UniProtKB-SubCell"/>
</dbReference>
<evidence type="ECO:0000313" key="11">
    <source>
        <dbReference type="Proteomes" id="UP000236182"/>
    </source>
</evidence>
<evidence type="ECO:0000256" key="6">
    <source>
        <dbReference type="SAM" id="Phobius"/>
    </source>
</evidence>
<evidence type="ECO:0000256" key="3">
    <source>
        <dbReference type="ARBA" id="ARBA00022729"/>
    </source>
</evidence>
<name>A0A316X3C2_9FLAO</name>
<dbReference type="InterPro" id="IPR022385">
    <property type="entry name" value="Rhs_assc_core"/>
</dbReference>
<dbReference type="Pfam" id="PF25023">
    <property type="entry name" value="TEN_YD-shell"/>
    <property type="match status" value="1"/>
</dbReference>
<dbReference type="Pfam" id="PF13517">
    <property type="entry name" value="FG-GAP_3"/>
    <property type="match status" value="1"/>
</dbReference>
<evidence type="ECO:0000256" key="5">
    <source>
        <dbReference type="ARBA" id="ARBA00023026"/>
    </source>
</evidence>
<evidence type="ECO:0000256" key="7">
    <source>
        <dbReference type="SAM" id="SignalP"/>
    </source>
</evidence>
<keyword evidence="6" id="KW-0812">Transmembrane</keyword>
<organism evidence="10 11">
    <name type="scientific">Chryseobacterium oncorhynchi</name>
    <dbReference type="NCBI Taxonomy" id="741074"/>
    <lineage>
        <taxon>Bacteria</taxon>
        <taxon>Pseudomonadati</taxon>
        <taxon>Bacteroidota</taxon>
        <taxon>Flavobacteriia</taxon>
        <taxon>Flavobacteriales</taxon>
        <taxon>Weeksellaceae</taxon>
        <taxon>Chryseobacterium group</taxon>
        <taxon>Chryseobacterium</taxon>
    </lineage>
</organism>
<dbReference type="GO" id="GO:0005737">
    <property type="term" value="C:cytoplasm"/>
    <property type="evidence" value="ECO:0007669"/>
    <property type="project" value="InterPro"/>
</dbReference>
<dbReference type="RefSeq" id="WP_109618939.1">
    <property type="nucleotide sequence ID" value="NZ_PPEI02000001.1"/>
</dbReference>
<keyword evidence="11" id="KW-1185">Reference proteome</keyword>
<keyword evidence="2" id="KW-0964">Secreted</keyword>
<dbReference type="EMBL" id="PPEI02000001">
    <property type="protein sequence ID" value="PWN68067.1"/>
    <property type="molecule type" value="Genomic_DNA"/>
</dbReference>
<evidence type="ECO:0000256" key="2">
    <source>
        <dbReference type="ARBA" id="ARBA00022525"/>
    </source>
</evidence>
<dbReference type="InterPro" id="IPR003284">
    <property type="entry name" value="Sal_SpvB"/>
</dbReference>
<feature type="signal peptide" evidence="7">
    <location>
        <begin position="1"/>
        <end position="20"/>
    </location>
</feature>
<evidence type="ECO:0000313" key="10">
    <source>
        <dbReference type="EMBL" id="PWN68067.1"/>
    </source>
</evidence>
<dbReference type="InterPro" id="IPR006530">
    <property type="entry name" value="YD"/>
</dbReference>
<dbReference type="InterPro" id="IPR056823">
    <property type="entry name" value="TEN-like_YD-shell"/>
</dbReference>
<feature type="chain" id="PRO_5016465909" evidence="7">
    <location>
        <begin position="21"/>
        <end position="2171"/>
    </location>
</feature>
<dbReference type="Pfam" id="PF15528">
    <property type="entry name" value="Ntox23"/>
    <property type="match status" value="1"/>
</dbReference>
<sequence length="2171" mass="241224">MRIKIYFLLALLSVVGLLNGQSVGQTSGELSVSPNGGANYTIPIANLPGIKNVAPGISLAYSSQAGNGVAGWGWNIGGISSITRVASTKFHDGVIDGVNYNDTDRFAFDGQRLLLKTGTYGADGAEYQTEQYSNVKIVSHGNIANGPEYFMVYYPDGKTTKYGGGSGFLGSNSYEWKINYIEDAQQNRIKFTYDSFNNYIYVKTIEYGNNSSVNPDNSPNKIQFYYKDAARTDQAYIYGARDIYSHRKLDRVEVTGNDQLFRKYQLTYDVTSLNYQRLVGVQQYNGSGETVKPVTFEYDNTENGLSNNSKTITGVSPAYDRSNWQYTSGYFDSDSSLDFMTYPNSRDQLYRFNSSQLINSTSNVAGAMTSVEKFKEIFSTKLVLPNNKFYNLDAVSTIIASTTSPVTDEEVIKINNYIPNSANSLDLSFTNSYRFYTAMNERCNVINGSNTYYNRIPKDYLVGDFDGDGVSDILAVLRPYTVNQNYYCGPAKVSDTNRPPPGCCNQGVTINISSFYLLKLDPNNSAVQNPLMLGSNGVITGESRIYSADFEGDGVSDLYVFNPGQLYVFGTKNGAFVQKASFSHNLIKKDLPCYLADFNGDGKTDVVFPIDNANTNWFFIISSGESFMGNVRDIGTNYFKPQIQNTCYPGPSGSNICGHMLQTFYYSFTDINGDGKADLFYHDILTPHNVPDFGTSANGAYLAYGDNYSIRDRGGVKYNMGSNTNGMPSFSGYIDGWQNNYTYGGAINKGTPIFLSNSNITNQNLDYAFFGGDKIKYVSFKKDNRIDVTLKRIKENDLVTDISYDAAIDTGSGSDTYTADNSEQYPYINLNIAPSIKLVKKVEKNFNGETKIQEYRYKGIVMNMEGLGLVGLKGVATSSVYGGTVAQPFWTVSLQDSQKRGAVKETYLNSTPDFNSPTTFVSKTINSYTTSLLANKVFVNLPSQVQQIDNLTGIITNQYYDIYDTYNNVKKSRIVANGGEKTILADYEDNPSGTGNQYYVGRPVKKTEIQILGNDTFSTENLVTYANGLISQTKKKGNNTDYITEDFVYDVFGNNIQKTLSVTGVTPRIEKMQYDPTGRFPIKTTDILGATSLFNYDTNFGMLLSSINNLNQTVSYAYDTWQRKIEERDIYNNATQYFHEWITSGDFINGIKLRVVDATGAIKETFTDNWGRKRLEKGLSIGDKWIEKRTDYDVLDRPYKVSEPYFSTTTASKWTITEYDVYGRVIKNTFPTGKIITTSYNGLSATVTDGLQTQSITKDEWGNKIKMSDGGGAINYAYYANGGLKSSNYTGHVISVEQDGWGRKVKMSDPSAGGDYTYLYDSLGQLLAEENPKGKTVYTYDQYGRTVKKEVTGDNTDIKIVYNYNAQGLVDSEVGTSNGVNNSYTYKYDNYYRVVESEENNGVAIFKKNFTYDGLGRIKRENKTTIYGTLSSEVVMENVYASCGMLSGINDGNGNTLWKLSGINEKGQVVSAYFGNGTDIANSYDANYFLRGVRHKNSSGMILSNEYTFEGATGLLKKRNNAAITNGWQEVFEYDNMQRLVSWKDPNGVQSQTYDTYGRISNNSEVGDYKYADGNRYRKKGINLNPIGDAYYKVNQLQTISYNAYKNPVSIMQDGDEMAMFTYNIHQTRASSEYNYNNNFTYYARSKIYSDDNTVEIIDNRFPGRPPAQFVKTRIITYIAGDPYSAPAIHVKDFNMNDELLSEGIHYLHRDYQGTILAISGKDGKAEERRQFDPWGNLTYLEKDGRKIDLKRGAADLFIERGYTGHEHFMQVGLIHMNGRMYDPKLHTFLSVDNNIQDPFNTQNYNRFGYVLNNPLMYIDPSGEILWVLVIAGAIIGAATGAASYIGHAIQTGDWSWGKFGMSILSGAIQGAIMGAIGVPTGSLGTQVISAFVGSFMPSFSMNLGGGFSFSISPSIAFGQGMSAGFNFSLNYQNGDFGISFGYGVTYQSSHAGSGLSGWEYRKSLMFNYDDGNFGISLGTNVWEGLHPQQTGILGLRYKDISLTYENDGSPFAPVKGSVGIFADNNDRWRTAALSLSIGDFHAGFNLFTGERYSSSYAENGGSDAEAMAGLPRPGFFGRLFHKVPYGSGGGFGSKHPYNNVEEVGPRYRLGAAYVGWGNYRVGINSDRYIRHAIQDIGAHYFVSPQPGFEVLSSGITPYFQYQTANPFTSW</sequence>
<evidence type="ECO:0000259" key="8">
    <source>
        <dbReference type="Pfam" id="PF15528"/>
    </source>
</evidence>
<dbReference type="InterPro" id="IPR050708">
    <property type="entry name" value="T6SS_VgrG/RHS"/>
</dbReference>
<gene>
    <name evidence="10" type="ORF">C1638_005580</name>
</gene>
<accession>A0A316X3C2</accession>
<keyword evidence="3 7" id="KW-0732">Signal</keyword>
<dbReference type="NCBIfam" id="TIGR01643">
    <property type="entry name" value="YD_repeat_2x"/>
    <property type="match status" value="1"/>
</dbReference>
<evidence type="ECO:0000259" key="9">
    <source>
        <dbReference type="Pfam" id="PF25023"/>
    </source>
</evidence>
<evidence type="ECO:0000256" key="4">
    <source>
        <dbReference type="ARBA" id="ARBA00022737"/>
    </source>
</evidence>
<dbReference type="Gene3D" id="2.180.10.10">
    <property type="entry name" value="RHS repeat-associated core"/>
    <property type="match status" value="2"/>
</dbReference>
<comment type="subcellular location">
    <subcellularLocation>
        <location evidence="1">Secreted</location>
    </subcellularLocation>
</comment>
<keyword evidence="4" id="KW-0677">Repeat</keyword>
<feature type="domain" description="Bacterial toxin 23" evidence="8">
    <location>
        <begin position="1923"/>
        <end position="2140"/>
    </location>
</feature>
<feature type="transmembrane region" description="Helical" evidence="6">
    <location>
        <begin position="1825"/>
        <end position="1848"/>
    </location>
</feature>
<keyword evidence="6" id="KW-0472">Membrane</keyword>
<reference evidence="10" key="1">
    <citation type="submission" date="2018-04" db="EMBL/GenBank/DDBJ databases">
        <title>Draft Genome Sequences of Chryseobacterium lactis NCTC11390T isolated from milk, Chryseobacterium oncorhynchi 701B-08T from rainbow trout, and Chryseobacterium viscerum 687B-08T from diseased fish.</title>
        <authorList>
            <person name="Jeong J.-J."/>
            <person name="Lee Y.J."/>
            <person name="Pathiraja D."/>
            <person name="Park B."/>
            <person name="Choi I.-G."/>
            <person name="Kim K.D."/>
        </authorList>
    </citation>
    <scope>NUCLEOTIDE SEQUENCE [LARGE SCALE GENOMIC DNA]</scope>
    <source>
        <strain evidence="10">701B-08</strain>
    </source>
</reference>
<dbReference type="PANTHER" id="PTHR32305:SF15">
    <property type="entry name" value="PROTEIN RHSA-RELATED"/>
    <property type="match status" value="1"/>
</dbReference>
<proteinExistence type="predicted"/>
<dbReference type="PANTHER" id="PTHR32305">
    <property type="match status" value="1"/>
</dbReference>
<comment type="caution">
    <text evidence="10">The sequence shown here is derived from an EMBL/GenBank/DDBJ whole genome shotgun (WGS) entry which is preliminary data.</text>
</comment>
<dbReference type="InterPro" id="IPR028994">
    <property type="entry name" value="Integrin_alpha_N"/>
</dbReference>
<dbReference type="Proteomes" id="UP000236182">
    <property type="component" value="Unassembled WGS sequence"/>
</dbReference>
<protein>
    <submittedName>
        <fullName evidence="10">Uncharacterized protein</fullName>
    </submittedName>
</protein>
<dbReference type="OrthoDB" id="6225685at2"/>
<dbReference type="SUPFAM" id="SSF69318">
    <property type="entry name" value="Integrin alpha N-terminal domain"/>
    <property type="match status" value="1"/>
</dbReference>
<dbReference type="InterPro" id="IPR029115">
    <property type="entry name" value="Ntox23"/>
</dbReference>
<evidence type="ECO:0000256" key="1">
    <source>
        <dbReference type="ARBA" id="ARBA00004613"/>
    </source>
</evidence>
<feature type="domain" description="Teneurin-like YD-shell" evidence="9">
    <location>
        <begin position="1298"/>
        <end position="1426"/>
    </location>
</feature>
<dbReference type="Pfam" id="PF03534">
    <property type="entry name" value="SpvB"/>
    <property type="match status" value="1"/>
</dbReference>
<dbReference type="InterPro" id="IPR013517">
    <property type="entry name" value="FG-GAP"/>
</dbReference>
<dbReference type="NCBIfam" id="TIGR03696">
    <property type="entry name" value="Rhs_assc_core"/>
    <property type="match status" value="1"/>
</dbReference>